<dbReference type="EMBL" id="CCKQ01006254">
    <property type="protein sequence ID" value="CDW77553.1"/>
    <property type="molecule type" value="Genomic_DNA"/>
</dbReference>
<evidence type="ECO:0000256" key="1">
    <source>
        <dbReference type="SAM" id="MobiDB-lite"/>
    </source>
</evidence>
<organism evidence="2 3">
    <name type="scientific">Stylonychia lemnae</name>
    <name type="common">Ciliate</name>
    <dbReference type="NCBI Taxonomy" id="5949"/>
    <lineage>
        <taxon>Eukaryota</taxon>
        <taxon>Sar</taxon>
        <taxon>Alveolata</taxon>
        <taxon>Ciliophora</taxon>
        <taxon>Intramacronucleata</taxon>
        <taxon>Spirotrichea</taxon>
        <taxon>Stichotrichia</taxon>
        <taxon>Sporadotrichida</taxon>
        <taxon>Oxytrichidae</taxon>
        <taxon>Stylonychinae</taxon>
        <taxon>Stylonychia</taxon>
    </lineage>
</organism>
<dbReference type="InParanoid" id="A0A078A9T1"/>
<name>A0A078A9T1_STYLE</name>
<sequence length="776" mass="89177">MNIKNQNLPLSKEIQQELYGSICPAVAKDDLDDQARDTLLRAQSARSFTLTRPSSHYRARASESKVTIRFVRPRTGRPSTSINPIKNSLKDRSVDHVKQNQAKYRSTATDNQPIFPFGLSQLNTKPKMEVNFSKLHKNLYETHAQEVTQSNSNTKIKERSEKLGVSFSIGDLKKIMKRDLNALSKSASTQEMRDIIREVNKPNRSKSRKPRMAEILGDIVKTQMPKRKKSKLMFKFKEIQNYGQYDENDPDLAVINQIISPSHQRRNSIMNSLIINGKPQNIRVDDANQLKLKAAKDIANTQNQAQFTSNTISEQGVQTNDYNVQSNYEDIGTNTNNFQSLQQQTVFSPKATVVKLVSGNSNQINIVSNYFAKGRNIPNSQIKYHQNKKHNHKHSPNQFESEYTAMQQKTLEKSKSVKLLLSQQKLIPLNNQQQRHNQLCQLEQKSPNQIQGSEKYSQYQTKELSIAARNSSANQHSPIQSRNHLNPLNTDNQLSGTISPIRDIISIHQAQTFESSIIKSDIQLSPNNQQYLVKYQDHENIQAYQQYLVTFQSQITHYNGNINVVDQDDGNPKPIVYEYPINLTERQQLQSARETYRVAHGTHRNSYQADSFPQQKRKRPISAYLNAKSLIVRAQSSSRNQESNMQTENNRYNQDTMASSIGQKIYQSHEYQRPQKMKILMKNKFIQQQINNVAGKVLQKSSLGQSFIDGKSVNEQTEKQRVLSEYLQRVAKLGKEYDKNFKRKPVYKVLKDYQSRTHRGASGTYESDRLSFNEDV</sequence>
<evidence type="ECO:0000313" key="3">
    <source>
        <dbReference type="Proteomes" id="UP000039865"/>
    </source>
</evidence>
<feature type="region of interest" description="Disordered" evidence="1">
    <location>
        <begin position="468"/>
        <end position="490"/>
    </location>
</feature>
<reference evidence="2 3" key="1">
    <citation type="submission" date="2014-06" db="EMBL/GenBank/DDBJ databases">
        <authorList>
            <person name="Swart Estienne"/>
        </authorList>
    </citation>
    <scope>NUCLEOTIDE SEQUENCE [LARGE SCALE GENOMIC DNA]</scope>
    <source>
        <strain evidence="2 3">130c</strain>
    </source>
</reference>
<keyword evidence="3" id="KW-1185">Reference proteome</keyword>
<gene>
    <name evidence="2" type="primary">Contig14302.g15235</name>
    <name evidence="2" type="ORF">STYLEM_6516</name>
</gene>
<evidence type="ECO:0000313" key="2">
    <source>
        <dbReference type="EMBL" id="CDW77553.1"/>
    </source>
</evidence>
<accession>A0A078A9T1</accession>
<proteinExistence type="predicted"/>
<dbReference type="AlphaFoldDB" id="A0A078A9T1"/>
<protein>
    <submittedName>
        <fullName evidence="2">Uncharacterized protein</fullName>
    </submittedName>
</protein>
<dbReference type="Proteomes" id="UP000039865">
    <property type="component" value="Unassembled WGS sequence"/>
</dbReference>